<comment type="subcellular location">
    <subcellularLocation>
        <location evidence="1">Cell membrane</location>
        <topology evidence="1">Multi-pass membrane protein</topology>
    </subcellularLocation>
</comment>
<name>A0A848L7Z1_9ACTN</name>
<dbReference type="GO" id="GO:0005886">
    <property type="term" value="C:plasma membrane"/>
    <property type="evidence" value="ECO:0007669"/>
    <property type="project" value="UniProtKB-SubCell"/>
</dbReference>
<accession>A0A848L7Z1</accession>
<feature type="transmembrane region" description="Helical" evidence="7">
    <location>
        <begin position="469"/>
        <end position="489"/>
    </location>
</feature>
<dbReference type="InterPro" id="IPR020846">
    <property type="entry name" value="MFS_dom"/>
</dbReference>
<keyword evidence="3" id="KW-1003">Cell membrane</keyword>
<dbReference type="PROSITE" id="PS50850">
    <property type="entry name" value="MFS"/>
    <property type="match status" value="1"/>
</dbReference>
<dbReference type="PRINTS" id="PR01036">
    <property type="entry name" value="TCRTETB"/>
</dbReference>
<feature type="transmembrane region" description="Helical" evidence="7">
    <location>
        <begin position="54"/>
        <end position="74"/>
    </location>
</feature>
<feature type="transmembrane region" description="Helical" evidence="7">
    <location>
        <begin position="236"/>
        <end position="254"/>
    </location>
</feature>
<dbReference type="InterPro" id="IPR036259">
    <property type="entry name" value="MFS_trans_sf"/>
</dbReference>
<dbReference type="CDD" id="cd17321">
    <property type="entry name" value="MFS_MMR_MDR_like"/>
    <property type="match status" value="1"/>
</dbReference>
<feature type="transmembrane region" description="Helical" evidence="7">
    <location>
        <begin position="171"/>
        <end position="195"/>
    </location>
</feature>
<dbReference type="PANTHER" id="PTHR42718:SF47">
    <property type="entry name" value="METHYL VIOLOGEN RESISTANCE PROTEIN SMVA"/>
    <property type="match status" value="1"/>
</dbReference>
<dbReference type="GO" id="GO:0022857">
    <property type="term" value="F:transmembrane transporter activity"/>
    <property type="evidence" value="ECO:0007669"/>
    <property type="project" value="InterPro"/>
</dbReference>
<dbReference type="PANTHER" id="PTHR42718">
    <property type="entry name" value="MAJOR FACILITATOR SUPERFAMILY MULTIDRUG TRANSPORTER MFSC"/>
    <property type="match status" value="1"/>
</dbReference>
<feature type="transmembrane region" description="Helical" evidence="7">
    <location>
        <begin position="310"/>
        <end position="329"/>
    </location>
</feature>
<feature type="transmembrane region" description="Helical" evidence="7">
    <location>
        <begin position="86"/>
        <end position="106"/>
    </location>
</feature>
<feature type="transmembrane region" description="Helical" evidence="7">
    <location>
        <begin position="146"/>
        <end position="165"/>
    </location>
</feature>
<feature type="transmembrane region" description="Helical" evidence="7">
    <location>
        <begin position="20"/>
        <end position="42"/>
    </location>
</feature>
<feature type="transmembrane region" description="Helical" evidence="7">
    <location>
        <begin position="207"/>
        <end position="224"/>
    </location>
</feature>
<comment type="caution">
    <text evidence="9">The sequence shown here is derived from an EMBL/GenBank/DDBJ whole genome shotgun (WGS) entry which is preliminary data.</text>
</comment>
<proteinExistence type="predicted"/>
<gene>
    <name evidence="9" type="ORF">HH308_28125</name>
</gene>
<evidence type="ECO:0000256" key="1">
    <source>
        <dbReference type="ARBA" id="ARBA00004651"/>
    </source>
</evidence>
<feature type="transmembrane region" description="Helical" evidence="7">
    <location>
        <begin position="341"/>
        <end position="358"/>
    </location>
</feature>
<feature type="transmembrane region" description="Helical" evidence="7">
    <location>
        <begin position="112"/>
        <end position="134"/>
    </location>
</feature>
<evidence type="ECO:0000256" key="2">
    <source>
        <dbReference type="ARBA" id="ARBA00022448"/>
    </source>
</evidence>
<feature type="domain" description="Major facilitator superfamily (MFS) profile" evidence="8">
    <location>
        <begin position="21"/>
        <end position="493"/>
    </location>
</feature>
<evidence type="ECO:0000259" key="8">
    <source>
        <dbReference type="PROSITE" id="PS50850"/>
    </source>
</evidence>
<dbReference type="Proteomes" id="UP000550729">
    <property type="component" value="Unassembled WGS sequence"/>
</dbReference>
<feature type="transmembrane region" description="Helical" evidence="7">
    <location>
        <begin position="411"/>
        <end position="428"/>
    </location>
</feature>
<dbReference type="Gene3D" id="1.20.1250.20">
    <property type="entry name" value="MFS general substrate transporter like domains"/>
    <property type="match status" value="1"/>
</dbReference>
<keyword evidence="5 7" id="KW-1133">Transmembrane helix</keyword>
<evidence type="ECO:0000256" key="7">
    <source>
        <dbReference type="SAM" id="Phobius"/>
    </source>
</evidence>
<evidence type="ECO:0000256" key="6">
    <source>
        <dbReference type="ARBA" id="ARBA00023136"/>
    </source>
</evidence>
<evidence type="ECO:0000256" key="4">
    <source>
        <dbReference type="ARBA" id="ARBA00022692"/>
    </source>
</evidence>
<feature type="transmembrane region" description="Helical" evidence="7">
    <location>
        <begin position="364"/>
        <end position="390"/>
    </location>
</feature>
<protein>
    <submittedName>
        <fullName evidence="9">MFS transporter</fullName>
    </submittedName>
</protein>
<dbReference type="SUPFAM" id="SSF103473">
    <property type="entry name" value="MFS general substrate transporter"/>
    <property type="match status" value="1"/>
</dbReference>
<dbReference type="InterPro" id="IPR011701">
    <property type="entry name" value="MFS"/>
</dbReference>
<reference evidence="9 10" key="1">
    <citation type="submission" date="2020-04" db="EMBL/GenBank/DDBJ databases">
        <title>Gordonia sp. nov. TBRC 11910.</title>
        <authorList>
            <person name="Suriyachadkun C."/>
        </authorList>
    </citation>
    <scope>NUCLEOTIDE SEQUENCE [LARGE SCALE GENOMIC DNA]</scope>
    <source>
        <strain evidence="9 10">TBRC 11910</strain>
    </source>
</reference>
<keyword evidence="4 7" id="KW-0812">Transmembrane</keyword>
<feature type="transmembrane region" description="Helical" evidence="7">
    <location>
        <begin position="274"/>
        <end position="298"/>
    </location>
</feature>
<dbReference type="Gene3D" id="1.20.1720.10">
    <property type="entry name" value="Multidrug resistance protein D"/>
    <property type="match status" value="1"/>
</dbReference>
<dbReference type="RefSeq" id="WP_170197598.1">
    <property type="nucleotide sequence ID" value="NZ_JABBNB010000050.1"/>
</dbReference>
<evidence type="ECO:0000256" key="3">
    <source>
        <dbReference type="ARBA" id="ARBA00022475"/>
    </source>
</evidence>
<dbReference type="Pfam" id="PF07690">
    <property type="entry name" value="MFS_1"/>
    <property type="match status" value="1"/>
</dbReference>
<dbReference type="EMBL" id="JABBNB010000050">
    <property type="protein sequence ID" value="NMO05095.1"/>
    <property type="molecule type" value="Genomic_DNA"/>
</dbReference>
<evidence type="ECO:0000313" key="9">
    <source>
        <dbReference type="EMBL" id="NMO05095.1"/>
    </source>
</evidence>
<keyword evidence="10" id="KW-1185">Reference proteome</keyword>
<dbReference type="AlphaFoldDB" id="A0A848L7Z1"/>
<evidence type="ECO:0000256" key="5">
    <source>
        <dbReference type="ARBA" id="ARBA00022989"/>
    </source>
</evidence>
<evidence type="ECO:0000313" key="10">
    <source>
        <dbReference type="Proteomes" id="UP000550729"/>
    </source>
</evidence>
<keyword evidence="6 7" id="KW-0472">Membrane</keyword>
<sequence length="497" mass="50865">MAIDSPTAPATSGDSRRAWFGLAVLALPILLVSMDVSVLYLALPTLTHHLHPTAAQSLWILDIYGFLLAGLLITMGNLGDRIGRRLLLLAGAAVFGIGSVIAALSVDPAMLIAARALMGIGGATLLPSSLSLISTMFPDAAQRARAIGIWTAMFAGGTAVGPVIGGVLLQHFWWGSVFLINLPVLAILLVVGPFLLPEHRAERTGSFDVVGVGLSLAGILPTIYAIKHAAVDGPDVTAAVTGIAGLIMLAIFVAHERRTENPLLDLKLLSNKRFGVAIGSSLVGMISLAALSYLSSIYLQTVTGREPFDAALLGMPMAVTVFMFSIGAARITEKLGARRGFITALTASAIGNLMLLGIGVDGGIWAYLAGSAIAGIGYGIAFSLVSDVAVSSVAPERAGAATGISETSFELGDALGLALMGSLAAVVFQRGTAPSGERFAGTLDQVISATSDAPTIAAAKSSFVDGVHVAVGLSGVLLIAMAVVVALVLPANEKQAR</sequence>
<keyword evidence="2" id="KW-0813">Transport</keyword>
<organism evidence="9 10">
    <name type="scientific">Gordonia asplenii</name>
    <dbReference type="NCBI Taxonomy" id="2725283"/>
    <lineage>
        <taxon>Bacteria</taxon>
        <taxon>Bacillati</taxon>
        <taxon>Actinomycetota</taxon>
        <taxon>Actinomycetes</taxon>
        <taxon>Mycobacteriales</taxon>
        <taxon>Gordoniaceae</taxon>
        <taxon>Gordonia</taxon>
    </lineage>
</organism>